<comment type="subcellular location">
    <subcellularLocation>
        <location evidence="2">Cytoplasm</location>
    </subcellularLocation>
    <subcellularLocation>
        <location evidence="1">Nucleus</location>
    </subcellularLocation>
</comment>
<dbReference type="GO" id="GO:0031047">
    <property type="term" value="P:regulatory ncRNA-mediated gene silencing"/>
    <property type="evidence" value="ECO:0007669"/>
    <property type="project" value="UniProtKB-KW"/>
</dbReference>
<keyword evidence="11" id="KW-1185">Reference proteome</keyword>
<accession>A0A8S1M1W5</accession>
<dbReference type="GO" id="GO:0005634">
    <property type="term" value="C:nucleus"/>
    <property type="evidence" value="ECO:0007669"/>
    <property type="project" value="UniProtKB-SubCell"/>
</dbReference>
<dbReference type="GO" id="GO:0005737">
    <property type="term" value="C:cytoplasm"/>
    <property type="evidence" value="ECO:0007669"/>
    <property type="project" value="UniProtKB-SubCell"/>
</dbReference>
<protein>
    <recommendedName>
        <fullName evidence="4">CCR4-NOT transcription complex subunit 11</fullName>
    </recommendedName>
</protein>
<evidence type="ECO:0000256" key="3">
    <source>
        <dbReference type="ARBA" id="ARBA00008030"/>
    </source>
</evidence>
<keyword evidence="9" id="KW-0539">Nucleus</keyword>
<evidence type="ECO:0000313" key="11">
    <source>
        <dbReference type="Proteomes" id="UP000692954"/>
    </source>
</evidence>
<evidence type="ECO:0000256" key="1">
    <source>
        <dbReference type="ARBA" id="ARBA00004123"/>
    </source>
</evidence>
<comment type="similarity">
    <text evidence="3">Belongs to the CNOT11 family.</text>
</comment>
<evidence type="ECO:0000256" key="6">
    <source>
        <dbReference type="ARBA" id="ARBA00023015"/>
    </source>
</evidence>
<keyword evidence="8" id="KW-0804">Transcription</keyword>
<keyword evidence="5" id="KW-0963">Cytoplasm</keyword>
<dbReference type="OrthoDB" id="10265389at2759"/>
<reference evidence="10" key="1">
    <citation type="submission" date="2021-01" db="EMBL/GenBank/DDBJ databases">
        <authorList>
            <consortium name="Genoscope - CEA"/>
            <person name="William W."/>
        </authorList>
    </citation>
    <scope>NUCLEOTIDE SEQUENCE</scope>
</reference>
<evidence type="ECO:0000256" key="7">
    <source>
        <dbReference type="ARBA" id="ARBA00023158"/>
    </source>
</evidence>
<dbReference type="InterPro" id="IPR019312">
    <property type="entry name" value="CNOT11"/>
</dbReference>
<comment type="caution">
    <text evidence="10">The sequence shown here is derived from an EMBL/GenBank/DDBJ whole genome shotgun (WGS) entry which is preliminary data.</text>
</comment>
<dbReference type="PANTHER" id="PTHR15975">
    <property type="entry name" value="CCR4-NOT TRANSCRIPTION COMPLEX SUBUNIT 11"/>
    <property type="match status" value="1"/>
</dbReference>
<evidence type="ECO:0000256" key="5">
    <source>
        <dbReference type="ARBA" id="ARBA00022490"/>
    </source>
</evidence>
<evidence type="ECO:0000256" key="9">
    <source>
        <dbReference type="ARBA" id="ARBA00023242"/>
    </source>
</evidence>
<evidence type="ECO:0000256" key="8">
    <source>
        <dbReference type="ARBA" id="ARBA00023163"/>
    </source>
</evidence>
<name>A0A8S1M1W5_9CILI</name>
<organism evidence="10 11">
    <name type="scientific">Paramecium sonneborni</name>
    <dbReference type="NCBI Taxonomy" id="65129"/>
    <lineage>
        <taxon>Eukaryota</taxon>
        <taxon>Sar</taxon>
        <taxon>Alveolata</taxon>
        <taxon>Ciliophora</taxon>
        <taxon>Intramacronucleata</taxon>
        <taxon>Oligohymenophorea</taxon>
        <taxon>Peniculida</taxon>
        <taxon>Parameciidae</taxon>
        <taxon>Paramecium</taxon>
    </lineage>
</organism>
<dbReference type="PANTHER" id="PTHR15975:SF0">
    <property type="entry name" value="CCR4-NOT TRANSCRIPTION COMPLEX SUBUNIT 11"/>
    <property type="match status" value="1"/>
</dbReference>
<dbReference type="Pfam" id="PF10155">
    <property type="entry name" value="CNOT11"/>
    <property type="match status" value="1"/>
</dbReference>
<gene>
    <name evidence="10" type="ORF">PSON_ATCC_30995.1.T0310026</name>
</gene>
<proteinExistence type="inferred from homology"/>
<keyword evidence="6" id="KW-0805">Transcription regulation</keyword>
<dbReference type="EMBL" id="CAJJDN010000031">
    <property type="protein sequence ID" value="CAD8073569.1"/>
    <property type="molecule type" value="Genomic_DNA"/>
</dbReference>
<evidence type="ECO:0000256" key="2">
    <source>
        <dbReference type="ARBA" id="ARBA00004496"/>
    </source>
</evidence>
<evidence type="ECO:0000256" key="4">
    <source>
        <dbReference type="ARBA" id="ARBA00014872"/>
    </source>
</evidence>
<dbReference type="GO" id="GO:0030014">
    <property type="term" value="C:CCR4-NOT complex"/>
    <property type="evidence" value="ECO:0007669"/>
    <property type="project" value="InterPro"/>
</dbReference>
<sequence length="233" mass="27452">MDKITQTQFDLTTFQTDYLRPIPNILNSEFQWNDNMAIINVQWNYSLEVNQDKVSQVREIIQNTCTTEIRDEEQKILIQYLQNEKDMLKNCGFTCQKLPLIIEKNKDIAHFLLISICHLDGFEEFLDVFIQTDVTQNSLELFAQLFGELKLPQEYITQYINYCIEFCNNIKEKQSQNKLVRYVSIFIQQMLKQKAFATKDVLTNLQAFCIEFSKVGEVSRLFKLVKGQEPTTQ</sequence>
<keyword evidence="7" id="KW-0943">RNA-mediated gene silencing</keyword>
<dbReference type="AlphaFoldDB" id="A0A8S1M1W5"/>
<dbReference type="Proteomes" id="UP000692954">
    <property type="component" value="Unassembled WGS sequence"/>
</dbReference>
<evidence type="ECO:0000313" key="10">
    <source>
        <dbReference type="EMBL" id="CAD8073569.1"/>
    </source>
</evidence>